<evidence type="ECO:0000313" key="1">
    <source>
        <dbReference type="EMBL" id="PXX52450.1"/>
    </source>
</evidence>
<dbReference type="EMBL" id="QJKD01000007">
    <property type="protein sequence ID" value="PXX52450.1"/>
    <property type="molecule type" value="Genomic_DNA"/>
</dbReference>
<dbReference type="GeneID" id="86062245"/>
<evidence type="ECO:0000313" key="2">
    <source>
        <dbReference type="Proteomes" id="UP000248057"/>
    </source>
</evidence>
<name>A0A2V3Y2V2_9FIRM</name>
<dbReference type="AlphaFoldDB" id="A0A2V3Y2V2"/>
<dbReference type="SUPFAM" id="SSF55486">
    <property type="entry name" value="Metalloproteases ('zincins'), catalytic domain"/>
    <property type="match status" value="1"/>
</dbReference>
<protein>
    <submittedName>
        <fullName evidence="1">Uncharacterized protein</fullName>
    </submittedName>
</protein>
<dbReference type="Proteomes" id="UP000248057">
    <property type="component" value="Unassembled WGS sequence"/>
</dbReference>
<accession>A0A2V3Y2V2</accession>
<comment type="caution">
    <text evidence="1">The sequence shown here is derived from an EMBL/GenBank/DDBJ whole genome shotgun (WGS) entry which is preliminary data.</text>
</comment>
<organism evidence="1 2">
    <name type="scientific">Hungatella effluvii</name>
    <dbReference type="NCBI Taxonomy" id="1096246"/>
    <lineage>
        <taxon>Bacteria</taxon>
        <taxon>Bacillati</taxon>
        <taxon>Bacillota</taxon>
        <taxon>Clostridia</taxon>
        <taxon>Lachnospirales</taxon>
        <taxon>Lachnospiraceae</taxon>
        <taxon>Hungatella</taxon>
    </lineage>
</organism>
<gene>
    <name evidence="1" type="ORF">DFR60_107136</name>
</gene>
<reference evidence="1 2" key="1">
    <citation type="submission" date="2018-05" db="EMBL/GenBank/DDBJ databases">
        <title>Genomic Encyclopedia of Type Strains, Phase IV (KMG-IV): sequencing the most valuable type-strain genomes for metagenomic binning, comparative biology and taxonomic classification.</title>
        <authorList>
            <person name="Goeker M."/>
        </authorList>
    </citation>
    <scope>NUCLEOTIDE SEQUENCE [LARGE SCALE GENOMIC DNA]</scope>
    <source>
        <strain evidence="1 2">DSM 24995</strain>
    </source>
</reference>
<dbReference type="InterPro" id="IPR024079">
    <property type="entry name" value="MetalloPept_cat_dom_sf"/>
</dbReference>
<dbReference type="RefSeq" id="WP_110323585.1">
    <property type="nucleotide sequence ID" value="NZ_QJKD01000007.1"/>
</dbReference>
<dbReference type="GO" id="GO:0008237">
    <property type="term" value="F:metallopeptidase activity"/>
    <property type="evidence" value="ECO:0007669"/>
    <property type="project" value="InterPro"/>
</dbReference>
<sequence>MREECVLPIERVRRIDSRHIEFYWGREPVSGEEKSMAFHVYRDGTELELYERKDDDEWDVGTVHEPAKRRTTVTLAREIGGEERPKEERPKEESRIKYAYPLTAWVEYKTDHRIVCSKGLKEAAGINPVVHQVPYEPYYRKFTASKMGIRIKSGENVSDRAHEAAAQIIDILLEKLPETATRMRELHAELAIYALDEDAYDIPEHRAGCLYMNRPVEGYGGIDENPVTSISEANVLRVLEGPHQTRYKQELILAHEFAHAIHLIGIKNLADQTLYRRSIDVYEAAKAAGKWPGSYAISNFEEYFATLTTIWFNVMEEGKNGAWDGVRGPVNTREELKRYDTGAYEYFTQLYTTRQLPYPWDTVRNEYDIDGTKYQEVRES</sequence>
<dbReference type="Gene3D" id="3.40.390.10">
    <property type="entry name" value="Collagenase (Catalytic Domain)"/>
    <property type="match status" value="1"/>
</dbReference>
<keyword evidence="2" id="KW-1185">Reference proteome</keyword>
<proteinExistence type="predicted"/>